<feature type="compositionally biased region" description="Pro residues" evidence="1">
    <location>
        <begin position="86"/>
        <end position="99"/>
    </location>
</feature>
<sequence length="213" mass="22676">MTNNQSNIRRFKLKFGKPIQNLIDPLDKRTRKRSQESSPGLSPEFALAARASSKIIGVKLKNSIPFSWSKGIISGSSVGVSASVQVPPPQALHKPPGPPSGSAQIAPAHKHESTSKVHEPVVPATCVCDEINAGQNVLDGTAPDPRVMQHAVELIDGLDIAASRIDTISSTYIQPLKTFNNVVSAIVIIHPYVQMALGVLTSAAQIIQCSACF</sequence>
<reference evidence="2 3" key="1">
    <citation type="submission" date="2014-04" db="EMBL/GenBank/DDBJ databases">
        <authorList>
            <consortium name="DOE Joint Genome Institute"/>
            <person name="Kuo A."/>
            <person name="Kohler A."/>
            <person name="Nagy L.G."/>
            <person name="Floudas D."/>
            <person name="Copeland A."/>
            <person name="Barry K.W."/>
            <person name="Cichocki N."/>
            <person name="Veneault-Fourrey C."/>
            <person name="LaButti K."/>
            <person name="Lindquist E.A."/>
            <person name="Lipzen A."/>
            <person name="Lundell T."/>
            <person name="Morin E."/>
            <person name="Murat C."/>
            <person name="Sun H."/>
            <person name="Tunlid A."/>
            <person name="Henrissat B."/>
            <person name="Grigoriev I.V."/>
            <person name="Hibbett D.S."/>
            <person name="Martin F."/>
            <person name="Nordberg H.P."/>
            <person name="Cantor M.N."/>
            <person name="Hua S.X."/>
        </authorList>
    </citation>
    <scope>NUCLEOTIDE SEQUENCE [LARGE SCALE GENOMIC DNA]</scope>
    <source>
        <strain evidence="2 3">Foug A</strain>
    </source>
</reference>
<gene>
    <name evidence="2" type="ORF">SCLCIDRAFT_1043979</name>
</gene>
<name>A0A0C3DRY8_9AGAM</name>
<dbReference type="InParanoid" id="A0A0C3DRY8"/>
<keyword evidence="3" id="KW-1185">Reference proteome</keyword>
<dbReference type="Proteomes" id="UP000053989">
    <property type="component" value="Unassembled WGS sequence"/>
</dbReference>
<proteinExistence type="predicted"/>
<dbReference type="OrthoDB" id="2693510at2759"/>
<protein>
    <submittedName>
        <fullName evidence="2">Uncharacterized protein</fullName>
    </submittedName>
</protein>
<feature type="compositionally biased region" description="Basic and acidic residues" evidence="1">
    <location>
        <begin position="109"/>
        <end position="118"/>
    </location>
</feature>
<evidence type="ECO:0000313" key="2">
    <source>
        <dbReference type="EMBL" id="KIM58959.1"/>
    </source>
</evidence>
<accession>A0A0C3DRY8</accession>
<feature type="region of interest" description="Disordered" evidence="1">
    <location>
        <begin position="22"/>
        <end position="43"/>
    </location>
</feature>
<feature type="region of interest" description="Disordered" evidence="1">
    <location>
        <begin position="84"/>
        <end position="118"/>
    </location>
</feature>
<evidence type="ECO:0000256" key="1">
    <source>
        <dbReference type="SAM" id="MobiDB-lite"/>
    </source>
</evidence>
<reference evidence="3" key="2">
    <citation type="submission" date="2015-01" db="EMBL/GenBank/DDBJ databases">
        <title>Evolutionary Origins and Diversification of the Mycorrhizal Mutualists.</title>
        <authorList>
            <consortium name="DOE Joint Genome Institute"/>
            <consortium name="Mycorrhizal Genomics Consortium"/>
            <person name="Kohler A."/>
            <person name="Kuo A."/>
            <person name="Nagy L.G."/>
            <person name="Floudas D."/>
            <person name="Copeland A."/>
            <person name="Barry K.W."/>
            <person name="Cichocki N."/>
            <person name="Veneault-Fourrey C."/>
            <person name="LaButti K."/>
            <person name="Lindquist E.A."/>
            <person name="Lipzen A."/>
            <person name="Lundell T."/>
            <person name="Morin E."/>
            <person name="Murat C."/>
            <person name="Riley R."/>
            <person name="Ohm R."/>
            <person name="Sun H."/>
            <person name="Tunlid A."/>
            <person name="Henrissat B."/>
            <person name="Grigoriev I.V."/>
            <person name="Hibbett D.S."/>
            <person name="Martin F."/>
        </authorList>
    </citation>
    <scope>NUCLEOTIDE SEQUENCE [LARGE SCALE GENOMIC DNA]</scope>
    <source>
        <strain evidence="3">Foug A</strain>
    </source>
</reference>
<organism evidence="2 3">
    <name type="scientific">Scleroderma citrinum Foug A</name>
    <dbReference type="NCBI Taxonomy" id="1036808"/>
    <lineage>
        <taxon>Eukaryota</taxon>
        <taxon>Fungi</taxon>
        <taxon>Dikarya</taxon>
        <taxon>Basidiomycota</taxon>
        <taxon>Agaricomycotina</taxon>
        <taxon>Agaricomycetes</taxon>
        <taxon>Agaricomycetidae</taxon>
        <taxon>Boletales</taxon>
        <taxon>Sclerodermatineae</taxon>
        <taxon>Sclerodermataceae</taxon>
        <taxon>Scleroderma</taxon>
    </lineage>
</organism>
<dbReference type="AlphaFoldDB" id="A0A0C3DRY8"/>
<evidence type="ECO:0000313" key="3">
    <source>
        <dbReference type="Proteomes" id="UP000053989"/>
    </source>
</evidence>
<dbReference type="HOGENOM" id="CLU_091939_0_0_1"/>
<dbReference type="EMBL" id="KN822079">
    <property type="protein sequence ID" value="KIM58959.1"/>
    <property type="molecule type" value="Genomic_DNA"/>
</dbReference>